<evidence type="ECO:0000313" key="1">
    <source>
        <dbReference type="EMBL" id="GEP07572.1"/>
    </source>
</evidence>
<accession>A0A512JCA7</accession>
<reference evidence="1 3" key="3">
    <citation type="submission" date="2019-07" db="EMBL/GenBank/DDBJ databases">
        <title>Whole genome shotgun sequence of Methylobacterium oxalidis NBRC 107715.</title>
        <authorList>
            <person name="Hosoyama A."/>
            <person name="Uohara A."/>
            <person name="Ohji S."/>
            <person name="Ichikawa N."/>
        </authorList>
    </citation>
    <scope>NUCLEOTIDE SEQUENCE [LARGE SCALE GENOMIC DNA]</scope>
    <source>
        <strain evidence="1 3">NBRC 107715</strain>
    </source>
</reference>
<reference evidence="4" key="2">
    <citation type="journal article" date="2019" name="Int. J. Syst. Evol. Microbiol.">
        <title>The Global Catalogue of Microorganisms (GCM) 10K type strain sequencing project: providing services to taxonomists for standard genome sequencing and annotation.</title>
        <authorList>
            <consortium name="The Broad Institute Genomics Platform"/>
            <consortium name="The Broad Institute Genome Sequencing Center for Infectious Disease"/>
            <person name="Wu L."/>
            <person name="Ma J."/>
        </authorList>
    </citation>
    <scope>NUCLEOTIDE SEQUENCE [LARGE SCALE GENOMIC DNA]</scope>
    <source>
        <strain evidence="4">NBRC 107715</strain>
    </source>
</reference>
<evidence type="ECO:0000313" key="4">
    <source>
        <dbReference type="Proteomes" id="UP001156856"/>
    </source>
</evidence>
<dbReference type="AlphaFoldDB" id="A0A512JCA7"/>
<comment type="caution">
    <text evidence="1">The sequence shown here is derived from an EMBL/GenBank/DDBJ whole genome shotgun (WGS) entry which is preliminary data.</text>
</comment>
<dbReference type="EMBL" id="BJZU01000164">
    <property type="protein sequence ID" value="GEP07572.1"/>
    <property type="molecule type" value="Genomic_DNA"/>
</dbReference>
<dbReference type="Proteomes" id="UP001156856">
    <property type="component" value="Unassembled WGS sequence"/>
</dbReference>
<dbReference type="Proteomes" id="UP000321960">
    <property type="component" value="Unassembled WGS sequence"/>
</dbReference>
<proteinExistence type="predicted"/>
<sequence>MLINHERRLLRQAAEAADRQISIKQKPDRSWPSDHSRLLALESRGDIRSVDLQPTLAVAFATWQITECGLSALERLSGGHA</sequence>
<keyword evidence="4" id="KW-1185">Reference proteome</keyword>
<evidence type="ECO:0000313" key="2">
    <source>
        <dbReference type="EMBL" id="GLS64441.1"/>
    </source>
</evidence>
<dbReference type="EMBL" id="BSPK01000037">
    <property type="protein sequence ID" value="GLS64441.1"/>
    <property type="molecule type" value="Genomic_DNA"/>
</dbReference>
<evidence type="ECO:0000313" key="3">
    <source>
        <dbReference type="Proteomes" id="UP000321960"/>
    </source>
</evidence>
<dbReference type="OrthoDB" id="7997928at2"/>
<reference evidence="2" key="4">
    <citation type="submission" date="2023-01" db="EMBL/GenBank/DDBJ databases">
        <title>Draft genome sequence of Methylobacterium oxalidis strain NBRC 107715.</title>
        <authorList>
            <person name="Sun Q."/>
            <person name="Mori K."/>
        </authorList>
    </citation>
    <scope>NUCLEOTIDE SEQUENCE</scope>
    <source>
        <strain evidence="2">NBRC 107715</strain>
    </source>
</reference>
<gene>
    <name evidence="2" type="ORF">GCM10007888_28220</name>
    <name evidence="1" type="ORF">MOX02_56100</name>
</gene>
<protein>
    <submittedName>
        <fullName evidence="1">Uncharacterized protein</fullName>
    </submittedName>
</protein>
<name>A0A512JCA7_9HYPH</name>
<reference evidence="2" key="1">
    <citation type="journal article" date="2014" name="Int. J. Syst. Evol. Microbiol.">
        <title>Complete genome of a new Firmicutes species belonging to the dominant human colonic microbiota ('Ruminococcus bicirculans') reveals two chromosomes and a selective capacity to utilize plant glucans.</title>
        <authorList>
            <consortium name="NISC Comparative Sequencing Program"/>
            <person name="Wegmann U."/>
            <person name="Louis P."/>
            <person name="Goesmann A."/>
            <person name="Henrissat B."/>
            <person name="Duncan S.H."/>
            <person name="Flint H.J."/>
        </authorList>
    </citation>
    <scope>NUCLEOTIDE SEQUENCE</scope>
    <source>
        <strain evidence="2">NBRC 107715</strain>
    </source>
</reference>
<organism evidence="1 3">
    <name type="scientific">Methylobacterium oxalidis</name>
    <dbReference type="NCBI Taxonomy" id="944322"/>
    <lineage>
        <taxon>Bacteria</taxon>
        <taxon>Pseudomonadati</taxon>
        <taxon>Pseudomonadota</taxon>
        <taxon>Alphaproteobacteria</taxon>
        <taxon>Hyphomicrobiales</taxon>
        <taxon>Methylobacteriaceae</taxon>
        <taxon>Methylobacterium</taxon>
    </lineage>
</organism>